<protein>
    <recommendedName>
        <fullName evidence="1">Protein FAR1-RELATED SEQUENCE</fullName>
    </recommendedName>
</protein>
<dbReference type="EMBL" id="JAUUTY010000001">
    <property type="protein sequence ID" value="KAK1698360.1"/>
    <property type="molecule type" value="Genomic_DNA"/>
</dbReference>
<keyword evidence="1" id="KW-0863">Zinc-finger</keyword>
<feature type="region of interest" description="Disordered" evidence="2">
    <location>
        <begin position="484"/>
        <end position="507"/>
    </location>
</feature>
<feature type="compositionally biased region" description="Basic and acidic residues" evidence="2">
    <location>
        <begin position="188"/>
        <end position="198"/>
    </location>
</feature>
<dbReference type="Proteomes" id="UP001231189">
    <property type="component" value="Unassembled WGS sequence"/>
</dbReference>
<dbReference type="GO" id="GO:0008270">
    <property type="term" value="F:zinc ion binding"/>
    <property type="evidence" value="ECO:0007669"/>
    <property type="project" value="UniProtKB-UniRule"/>
</dbReference>
<comment type="similarity">
    <text evidence="1">Belongs to the FHY3/FAR1 family.</text>
</comment>
<dbReference type="Pfam" id="PF10551">
    <property type="entry name" value="MULE"/>
    <property type="match status" value="1"/>
</dbReference>
<name>A0AAD8X7D8_LOLMU</name>
<reference evidence="5" key="1">
    <citation type="submission" date="2023-07" db="EMBL/GenBank/DDBJ databases">
        <title>A chromosome-level genome assembly of Lolium multiflorum.</title>
        <authorList>
            <person name="Chen Y."/>
            <person name="Copetti D."/>
            <person name="Kolliker R."/>
            <person name="Studer B."/>
        </authorList>
    </citation>
    <scope>NUCLEOTIDE SEQUENCE</scope>
    <source>
        <strain evidence="5">02402/16</strain>
        <tissue evidence="5">Leaf</tissue>
    </source>
</reference>
<dbReference type="GO" id="GO:0006355">
    <property type="term" value="P:regulation of DNA-templated transcription"/>
    <property type="evidence" value="ECO:0007669"/>
    <property type="project" value="UniProtKB-UniRule"/>
</dbReference>
<evidence type="ECO:0000256" key="2">
    <source>
        <dbReference type="SAM" id="MobiDB-lite"/>
    </source>
</evidence>
<feature type="domain" description="MULE transposase" evidence="3">
    <location>
        <begin position="217"/>
        <end position="314"/>
    </location>
</feature>
<feature type="region of interest" description="Disordered" evidence="2">
    <location>
        <begin position="964"/>
        <end position="989"/>
    </location>
</feature>
<proteinExistence type="inferred from homology"/>
<dbReference type="InterPro" id="IPR018289">
    <property type="entry name" value="MULE_transposase_dom"/>
</dbReference>
<dbReference type="AlphaFoldDB" id="A0AAD8X7D8"/>
<keyword evidence="1" id="KW-0479">Metal-binding</keyword>
<evidence type="ECO:0000313" key="6">
    <source>
        <dbReference type="Proteomes" id="UP001231189"/>
    </source>
</evidence>
<evidence type="ECO:0000259" key="3">
    <source>
        <dbReference type="Pfam" id="PF10551"/>
    </source>
</evidence>
<organism evidence="5 6">
    <name type="scientific">Lolium multiflorum</name>
    <name type="common">Italian ryegrass</name>
    <name type="synonym">Lolium perenne subsp. multiflorum</name>
    <dbReference type="NCBI Taxonomy" id="4521"/>
    <lineage>
        <taxon>Eukaryota</taxon>
        <taxon>Viridiplantae</taxon>
        <taxon>Streptophyta</taxon>
        <taxon>Embryophyta</taxon>
        <taxon>Tracheophyta</taxon>
        <taxon>Spermatophyta</taxon>
        <taxon>Magnoliopsida</taxon>
        <taxon>Liliopsida</taxon>
        <taxon>Poales</taxon>
        <taxon>Poaceae</taxon>
        <taxon>BOP clade</taxon>
        <taxon>Pooideae</taxon>
        <taxon>Poodae</taxon>
        <taxon>Poeae</taxon>
        <taxon>Poeae Chloroplast Group 2 (Poeae type)</taxon>
        <taxon>Loliodinae</taxon>
        <taxon>Loliinae</taxon>
        <taxon>Lolium</taxon>
    </lineage>
</organism>
<dbReference type="PANTHER" id="PTHR31669:SF214">
    <property type="entry name" value="PROTEIN FAR1-RELATED SEQUENCE"/>
    <property type="match status" value="1"/>
</dbReference>
<accession>A0AAD8X7D8</accession>
<comment type="function">
    <text evidence="1">Putative transcription activator involved in regulating light control of development.</text>
</comment>
<comment type="subcellular location">
    <subcellularLocation>
        <location evidence="1">Nucleus</location>
    </subcellularLocation>
</comment>
<feature type="compositionally biased region" description="Polar residues" evidence="2">
    <location>
        <begin position="161"/>
        <end position="187"/>
    </location>
</feature>
<dbReference type="PANTHER" id="PTHR31669">
    <property type="entry name" value="PROTEIN FAR1-RELATED SEQUENCE 10-RELATED"/>
    <property type="match status" value="1"/>
</dbReference>
<keyword evidence="1" id="KW-0539">Nucleus</keyword>
<feature type="region of interest" description="Disordered" evidence="2">
    <location>
        <begin position="53"/>
        <end position="93"/>
    </location>
</feature>
<comment type="caution">
    <text evidence="5">The sequence shown here is derived from an EMBL/GenBank/DDBJ whole genome shotgun (WGS) entry which is preliminary data.</text>
</comment>
<feature type="domain" description="DUF7597" evidence="4">
    <location>
        <begin position="521"/>
        <end position="644"/>
    </location>
</feature>
<gene>
    <name evidence="5" type="ORF">QYE76_015057</name>
</gene>
<dbReference type="GO" id="GO:0005634">
    <property type="term" value="C:nucleus"/>
    <property type="evidence" value="ECO:0007669"/>
    <property type="project" value="UniProtKB-SubCell"/>
</dbReference>
<keyword evidence="1" id="KW-0862">Zinc</keyword>
<feature type="compositionally biased region" description="Pro residues" evidence="2">
    <location>
        <begin position="490"/>
        <end position="504"/>
    </location>
</feature>
<evidence type="ECO:0000259" key="4">
    <source>
        <dbReference type="Pfam" id="PF24530"/>
    </source>
</evidence>
<dbReference type="Pfam" id="PF24530">
    <property type="entry name" value="DUF7597"/>
    <property type="match status" value="1"/>
</dbReference>
<sequence>MRSASRIALTSSYFFLSSSVRSSYVTGVPSAISDVDGDAVDVEDCPTGRARMCCGQNPPASSDGQHSRAGRLPGLRLGPGPSERRPAKTRHARPMLVQGVPPDLYLEMKFATANNNSSDSTTSNTKETYEAYTCTETSGNKIIDHQESRGMGSTDEETSASKETNQKEAYSSSQNHSTGESNSPSEEQASKQETKEELKDDDPEINPDPPTKMEEEMDNMFSTDDYPAVEEIMSAAIPKEVGVNNHGSTVLFAVALLKDQTTETFIWVLETFVQAMGGKEPKTIITDQDKAMNKAIQTVLKCTTHRNCYYHIVTKMSQKESTFFAKNSGLSEMLMYIAKNAFTPDEFEMGWNKVIKDYNAGGEEHLSKLFMIRHRWVPAYFMDKFYPFSSSTGRSESTNNMWKCYSQHTYTITMFLEQYEVIQDKCLSALDKKKLTSTLKTEKLVTRHPFEKQALEQFTHEIFEKFQIEITNNTAFKDVSLPATQITTPQNPPDPPPPTLPDTSPPITCYTSPPDMANFPINPFRFLPDGMIVDDGPTNRVIRAFMALPAEPPAYHGEYAIAMADREVADLERPALLNTLVNRMRYNHNIDVQNVRSSPFGIGLFRFGSVLVRDTMVEGHGFQVDEATRVTFVRHDEALNRRLAPIGQERWVLFLGFPLDFQTDAIIAQACISFGLSLLWHDPSGNGSRVLNNEAAQDSEVLIPQPPPGSLVNLNLIPVAQGVNAEDGSVPANNVFDDLESARSDSDDTVVDHLDLEVATPPATDIPDDEYVLMNVQHALNLSDALVAAIAEVQINLVPAPNRNMMHPFWGPIQENPENQLAIVPFQPQGMPSAAQHAFQPPLLPSDPQLDVLETSAAAASRKRARPTPTSVALLRRSPRSNKYQGFKQQLITDKQSRKSQVKPSTVINIEPLPPSDSNVLPVNTIISDAPRAEPGDQVPPPTPVHVLQQVAINLCGVPEEEITQELLQAPPEDKNEEAQADEEEDATT</sequence>
<evidence type="ECO:0000256" key="1">
    <source>
        <dbReference type="RuleBase" id="RU367018"/>
    </source>
</evidence>
<dbReference type="InterPro" id="IPR031052">
    <property type="entry name" value="FHY3/FAR1"/>
</dbReference>
<feature type="compositionally biased region" description="Low complexity" evidence="2">
    <location>
        <begin position="70"/>
        <end position="81"/>
    </location>
</feature>
<dbReference type="InterPro" id="IPR056018">
    <property type="entry name" value="DUF7597"/>
</dbReference>
<feature type="compositionally biased region" description="Acidic residues" evidence="2">
    <location>
        <begin position="979"/>
        <end position="989"/>
    </location>
</feature>
<keyword evidence="6" id="KW-1185">Reference proteome</keyword>
<feature type="region of interest" description="Disordered" evidence="2">
    <location>
        <begin position="140"/>
        <end position="216"/>
    </location>
</feature>
<evidence type="ECO:0000313" key="5">
    <source>
        <dbReference type="EMBL" id="KAK1698360.1"/>
    </source>
</evidence>